<dbReference type="InterPro" id="IPR000620">
    <property type="entry name" value="EamA_dom"/>
</dbReference>
<keyword evidence="2" id="KW-1133">Transmembrane helix</keyword>
<proteinExistence type="predicted"/>
<comment type="caution">
    <text evidence="4">The sequence shown here is derived from an EMBL/GenBank/DDBJ whole genome shotgun (WGS) entry which is preliminary data.</text>
</comment>
<keyword evidence="2" id="KW-0472">Membrane</keyword>
<feature type="domain" description="EamA" evidence="3">
    <location>
        <begin position="161"/>
        <end position="300"/>
    </location>
</feature>
<organism evidence="4 5">
    <name type="scientific">Novosphingobium silvae</name>
    <dbReference type="NCBI Taxonomy" id="2692619"/>
    <lineage>
        <taxon>Bacteria</taxon>
        <taxon>Pseudomonadati</taxon>
        <taxon>Pseudomonadota</taxon>
        <taxon>Alphaproteobacteria</taxon>
        <taxon>Sphingomonadales</taxon>
        <taxon>Sphingomonadaceae</taxon>
        <taxon>Novosphingobium</taxon>
    </lineage>
</organism>
<feature type="transmembrane region" description="Helical" evidence="2">
    <location>
        <begin position="159"/>
        <end position="183"/>
    </location>
</feature>
<feature type="transmembrane region" description="Helical" evidence="2">
    <location>
        <begin position="255"/>
        <end position="277"/>
    </location>
</feature>
<evidence type="ECO:0000256" key="1">
    <source>
        <dbReference type="SAM" id="MobiDB-lite"/>
    </source>
</evidence>
<feature type="transmembrane region" description="Helical" evidence="2">
    <location>
        <begin position="195"/>
        <end position="215"/>
    </location>
</feature>
<accession>A0A7X4GH85</accession>
<dbReference type="RefSeq" id="WP_160986209.1">
    <property type="nucleotide sequence ID" value="NZ_WVTD01000008.1"/>
</dbReference>
<feature type="domain" description="EamA" evidence="3">
    <location>
        <begin position="10"/>
        <end position="116"/>
    </location>
</feature>
<feature type="transmembrane region" description="Helical" evidence="2">
    <location>
        <begin position="12"/>
        <end position="31"/>
    </location>
</feature>
<dbReference type="Proteomes" id="UP000465810">
    <property type="component" value="Unassembled WGS sequence"/>
</dbReference>
<dbReference type="InterPro" id="IPR037185">
    <property type="entry name" value="EmrE-like"/>
</dbReference>
<feature type="region of interest" description="Disordered" evidence="1">
    <location>
        <begin position="308"/>
        <end position="339"/>
    </location>
</feature>
<feature type="transmembrane region" description="Helical" evidence="2">
    <location>
        <begin position="289"/>
        <end position="306"/>
    </location>
</feature>
<evidence type="ECO:0000259" key="3">
    <source>
        <dbReference type="Pfam" id="PF00892"/>
    </source>
</evidence>
<gene>
    <name evidence="4" type="ORF">GR702_12455</name>
</gene>
<dbReference type="SUPFAM" id="SSF103481">
    <property type="entry name" value="Multidrug resistance efflux transporter EmrE"/>
    <property type="match status" value="2"/>
</dbReference>
<dbReference type="EMBL" id="WVTD01000008">
    <property type="protein sequence ID" value="MYL98577.1"/>
    <property type="molecule type" value="Genomic_DNA"/>
</dbReference>
<feature type="transmembrane region" description="Helical" evidence="2">
    <location>
        <begin position="95"/>
        <end position="115"/>
    </location>
</feature>
<evidence type="ECO:0000256" key="2">
    <source>
        <dbReference type="SAM" id="Phobius"/>
    </source>
</evidence>
<name>A0A7X4GH85_9SPHN</name>
<protein>
    <submittedName>
        <fullName evidence="4">EamA family transporter</fullName>
    </submittedName>
</protein>
<feature type="transmembrane region" description="Helical" evidence="2">
    <location>
        <begin position="127"/>
        <end position="147"/>
    </location>
</feature>
<dbReference type="Pfam" id="PF00892">
    <property type="entry name" value="EamA"/>
    <property type="match status" value="2"/>
</dbReference>
<dbReference type="GO" id="GO:0016020">
    <property type="term" value="C:membrane"/>
    <property type="evidence" value="ECO:0007669"/>
    <property type="project" value="InterPro"/>
</dbReference>
<keyword evidence="2" id="KW-0812">Transmembrane</keyword>
<sequence>MTQRSDRAEGIACGIGAGALWGLVFLVPEVARDFGALHLAAGRYIAYGVIACALLAPRWKRILPHLALRDWWILLALGMLGNTFYYVLLVSAVQLAGIALTSLVIGFIPVVVTLVGSRDKAAPSLAGLAPSLLLGTAAALCIGWQAARGSAAGGEAAGQLAGLLCAIGALASWAGFAVANSRCLSRLVAISAHDWSLLLGVATGAQALLLVPVALALEPQGHDAMAWTRFAALSLGVAVFASIVGNALWNRMCRLLPLTMVGQMILFETLFALLYAFLWEQRLPTGAEILAIVLVISSVLSCLSVHRSPGAQDSAGPSTPEKQSARARRSGGETCKEAS</sequence>
<dbReference type="AlphaFoldDB" id="A0A7X4GH85"/>
<feature type="transmembrane region" description="Helical" evidence="2">
    <location>
        <begin position="37"/>
        <end position="59"/>
    </location>
</feature>
<feature type="transmembrane region" description="Helical" evidence="2">
    <location>
        <begin position="227"/>
        <end position="248"/>
    </location>
</feature>
<evidence type="ECO:0000313" key="5">
    <source>
        <dbReference type="Proteomes" id="UP000465810"/>
    </source>
</evidence>
<feature type="compositionally biased region" description="Basic and acidic residues" evidence="1">
    <location>
        <begin position="330"/>
        <end position="339"/>
    </location>
</feature>
<feature type="transmembrane region" description="Helical" evidence="2">
    <location>
        <begin position="71"/>
        <end position="89"/>
    </location>
</feature>
<evidence type="ECO:0000313" key="4">
    <source>
        <dbReference type="EMBL" id="MYL98577.1"/>
    </source>
</evidence>
<reference evidence="4 5" key="1">
    <citation type="submission" date="2019-12" db="EMBL/GenBank/DDBJ databases">
        <authorList>
            <person name="Feng G."/>
            <person name="Zhu H."/>
        </authorList>
    </citation>
    <scope>NUCLEOTIDE SEQUENCE [LARGE SCALE GENOMIC DNA]</scope>
    <source>
        <strain evidence="4 5">FGD1</strain>
    </source>
</reference>
<keyword evidence="5" id="KW-1185">Reference proteome</keyword>